<dbReference type="OrthoDB" id="37537at2759"/>
<dbReference type="Proteomes" id="UP000076722">
    <property type="component" value="Unassembled WGS sequence"/>
</dbReference>
<dbReference type="SUPFAM" id="SSF51430">
    <property type="entry name" value="NAD(P)-linked oxidoreductase"/>
    <property type="match status" value="1"/>
</dbReference>
<protein>
    <submittedName>
        <fullName evidence="3">Aldo-keto reductase</fullName>
    </submittedName>
</protein>
<gene>
    <name evidence="3" type="ORF">SISNIDRAFT_487574</name>
</gene>
<dbReference type="AlphaFoldDB" id="A0A164S8T1"/>
<evidence type="ECO:0000313" key="3">
    <source>
        <dbReference type="EMBL" id="KZS91250.1"/>
    </source>
</evidence>
<dbReference type="Gene3D" id="3.20.20.100">
    <property type="entry name" value="NADP-dependent oxidoreductase domain"/>
    <property type="match status" value="1"/>
</dbReference>
<dbReference type="Pfam" id="PF00248">
    <property type="entry name" value="Aldo_ket_red"/>
    <property type="match status" value="1"/>
</dbReference>
<dbReference type="STRING" id="1314777.A0A164S8T1"/>
<dbReference type="GO" id="GO:0005737">
    <property type="term" value="C:cytoplasm"/>
    <property type="evidence" value="ECO:0007669"/>
    <property type="project" value="TreeGrafter"/>
</dbReference>
<feature type="domain" description="NADP-dependent oxidoreductase" evidence="2">
    <location>
        <begin position="20"/>
        <end position="316"/>
    </location>
</feature>
<dbReference type="PANTHER" id="PTHR43625">
    <property type="entry name" value="AFLATOXIN B1 ALDEHYDE REDUCTASE"/>
    <property type="match status" value="1"/>
</dbReference>
<reference evidence="3 4" key="1">
    <citation type="journal article" date="2016" name="Mol. Biol. Evol.">
        <title>Comparative Genomics of Early-Diverging Mushroom-Forming Fungi Provides Insights into the Origins of Lignocellulose Decay Capabilities.</title>
        <authorList>
            <person name="Nagy L.G."/>
            <person name="Riley R."/>
            <person name="Tritt A."/>
            <person name="Adam C."/>
            <person name="Daum C."/>
            <person name="Floudas D."/>
            <person name="Sun H."/>
            <person name="Yadav J.S."/>
            <person name="Pangilinan J."/>
            <person name="Larsson K.H."/>
            <person name="Matsuura K."/>
            <person name="Barry K."/>
            <person name="Labutti K."/>
            <person name="Kuo R."/>
            <person name="Ohm R.A."/>
            <person name="Bhattacharya S.S."/>
            <person name="Shirouzu T."/>
            <person name="Yoshinaga Y."/>
            <person name="Martin F.M."/>
            <person name="Grigoriev I.V."/>
            <person name="Hibbett D.S."/>
        </authorList>
    </citation>
    <scope>NUCLEOTIDE SEQUENCE [LARGE SCALE GENOMIC DNA]</scope>
    <source>
        <strain evidence="3 4">HHB9708</strain>
    </source>
</reference>
<dbReference type="InterPro" id="IPR050791">
    <property type="entry name" value="Aldo-Keto_reductase"/>
</dbReference>
<evidence type="ECO:0000256" key="1">
    <source>
        <dbReference type="ARBA" id="ARBA00023002"/>
    </source>
</evidence>
<dbReference type="EMBL" id="KV419416">
    <property type="protein sequence ID" value="KZS91250.1"/>
    <property type="molecule type" value="Genomic_DNA"/>
</dbReference>
<keyword evidence="1" id="KW-0560">Oxidoreductase</keyword>
<evidence type="ECO:0000259" key="2">
    <source>
        <dbReference type="Pfam" id="PF00248"/>
    </source>
</evidence>
<name>A0A164S8T1_9AGAM</name>
<proteinExistence type="predicted"/>
<dbReference type="GO" id="GO:0016491">
    <property type="term" value="F:oxidoreductase activity"/>
    <property type="evidence" value="ECO:0007669"/>
    <property type="project" value="UniProtKB-KW"/>
</dbReference>
<organism evidence="3 4">
    <name type="scientific">Sistotremastrum niveocremeum HHB9708</name>
    <dbReference type="NCBI Taxonomy" id="1314777"/>
    <lineage>
        <taxon>Eukaryota</taxon>
        <taxon>Fungi</taxon>
        <taxon>Dikarya</taxon>
        <taxon>Basidiomycota</taxon>
        <taxon>Agaricomycotina</taxon>
        <taxon>Agaricomycetes</taxon>
        <taxon>Sistotremastrales</taxon>
        <taxon>Sistotremastraceae</taxon>
        <taxon>Sertulicium</taxon>
        <taxon>Sertulicium niveocremeum</taxon>
    </lineage>
</organism>
<sequence length="341" mass="37665">MTPSLATRKLGKNGPEVTAIGFGAMGISAFYTTGKTSDEESFKLLDHIVDSGCTFWDTSDIYMNNEDVIGAWFKRTGRRNEIFLCTKFASSIDKDGNRVVRGDPEYVHQACARSLKRLGIDVIDLYYVHRIDPKVPIEKTVGAIAELVKAGKVRHVGLSECSSETLRRAYAVHPIAAVQMEYSPFALEIESEQTKLLATARELGVAIVAYSPLGRGVLTGQYKSRDDFAPDDFRLAMPRFSAENFDKNLVLVDKLRVLAERKGATPGQLTLAWILAQGPDFIPIPGTKKIKYFDENIGALNVQLTPEEIQEIRAASEAAEVKGGRYPEAMMQYCFGDTPAL</sequence>
<evidence type="ECO:0000313" key="4">
    <source>
        <dbReference type="Proteomes" id="UP000076722"/>
    </source>
</evidence>
<dbReference type="PRINTS" id="PR00069">
    <property type="entry name" value="ALDKETRDTASE"/>
</dbReference>
<keyword evidence="4" id="KW-1185">Reference proteome</keyword>
<dbReference type="InterPro" id="IPR023210">
    <property type="entry name" value="NADP_OxRdtase_dom"/>
</dbReference>
<accession>A0A164S8T1</accession>
<dbReference type="InterPro" id="IPR036812">
    <property type="entry name" value="NAD(P)_OxRdtase_dom_sf"/>
</dbReference>
<dbReference type="PANTHER" id="PTHR43625:SF40">
    <property type="entry name" value="ALDO-KETO REDUCTASE YAKC [NADP(+)]"/>
    <property type="match status" value="1"/>
</dbReference>
<dbReference type="InterPro" id="IPR020471">
    <property type="entry name" value="AKR"/>
</dbReference>